<protein>
    <recommendedName>
        <fullName evidence="1">Peptidase M24 domain-containing protein</fullName>
    </recommendedName>
</protein>
<dbReference type="SUPFAM" id="SSF55920">
    <property type="entry name" value="Creatinase/aminopeptidase"/>
    <property type="match status" value="1"/>
</dbReference>
<gene>
    <name evidence="2" type="ORF">METZ01_LOCUS132114</name>
</gene>
<proteinExistence type="predicted"/>
<dbReference type="PANTHER" id="PTHR46112:SF2">
    <property type="entry name" value="XAA-PRO AMINOPEPTIDASE P-RELATED"/>
    <property type="match status" value="1"/>
</dbReference>
<dbReference type="SUPFAM" id="SSF53092">
    <property type="entry name" value="Creatinase/prolidase N-terminal domain"/>
    <property type="match status" value="1"/>
</dbReference>
<dbReference type="InterPro" id="IPR050659">
    <property type="entry name" value="Peptidase_M24B"/>
</dbReference>
<dbReference type="InterPro" id="IPR029149">
    <property type="entry name" value="Creatin/AminoP/Spt16_N"/>
</dbReference>
<evidence type="ECO:0000259" key="1">
    <source>
        <dbReference type="Pfam" id="PF00557"/>
    </source>
</evidence>
<feature type="domain" description="Peptidase M24" evidence="1">
    <location>
        <begin position="56"/>
        <end position="263"/>
    </location>
</feature>
<dbReference type="CDD" id="cd01066">
    <property type="entry name" value="APP_MetAP"/>
    <property type="match status" value="1"/>
</dbReference>
<dbReference type="EMBL" id="UINC01018803">
    <property type="protein sequence ID" value="SVA79260.1"/>
    <property type="molecule type" value="Genomic_DNA"/>
</dbReference>
<evidence type="ECO:0000313" key="2">
    <source>
        <dbReference type="EMBL" id="SVA79260.1"/>
    </source>
</evidence>
<dbReference type="Pfam" id="PF00557">
    <property type="entry name" value="Peptidase_M24"/>
    <property type="match status" value="1"/>
</dbReference>
<dbReference type="AlphaFoldDB" id="A0A381YQM5"/>
<feature type="non-terminal residue" evidence="2">
    <location>
        <position position="1"/>
    </location>
</feature>
<dbReference type="PANTHER" id="PTHR46112">
    <property type="entry name" value="AMINOPEPTIDASE"/>
    <property type="match status" value="1"/>
</dbReference>
<dbReference type="InterPro" id="IPR036005">
    <property type="entry name" value="Creatinase/aminopeptidase-like"/>
</dbReference>
<sequence length="280" mass="31187">RGWGQAKIGVELDAHYYTARCHDHLVRGLPEAQLSDCQELVNWARLVKSDAELVWMREAGQICTETMHRALAKIAPGVPQYEVIAEVYHAQIMGTNGKFGDYTAFCPLIQVGERTSTSHLTWTDEPLPSNALVMMEIAGARHHYNAPLTRTMHLGKPPVEIEDLAKVIVEGVDAALEKSRPGVTCEEVEAVWQDVLRRHGLKKDSRVGYSIGLSYPPDWGERTASLRSGDKTELQAGMCFHFQSGMWLDSYGAAISEPFVVTDKGGERLCDVRRELIVID</sequence>
<reference evidence="2" key="1">
    <citation type="submission" date="2018-05" db="EMBL/GenBank/DDBJ databases">
        <authorList>
            <person name="Lanie J.A."/>
            <person name="Ng W.-L."/>
            <person name="Kazmierczak K.M."/>
            <person name="Andrzejewski T.M."/>
            <person name="Davidsen T.M."/>
            <person name="Wayne K.J."/>
            <person name="Tettelin H."/>
            <person name="Glass J.I."/>
            <person name="Rusch D."/>
            <person name="Podicherti R."/>
            <person name="Tsui H.-C.T."/>
            <person name="Winkler M.E."/>
        </authorList>
    </citation>
    <scope>NUCLEOTIDE SEQUENCE</scope>
</reference>
<accession>A0A381YQM5</accession>
<organism evidence="2">
    <name type="scientific">marine metagenome</name>
    <dbReference type="NCBI Taxonomy" id="408172"/>
    <lineage>
        <taxon>unclassified sequences</taxon>
        <taxon>metagenomes</taxon>
        <taxon>ecological metagenomes</taxon>
    </lineage>
</organism>
<dbReference type="Gene3D" id="3.90.230.10">
    <property type="entry name" value="Creatinase/methionine aminopeptidase superfamily"/>
    <property type="match status" value="1"/>
</dbReference>
<dbReference type="InterPro" id="IPR000994">
    <property type="entry name" value="Pept_M24"/>
</dbReference>
<name>A0A381YQM5_9ZZZZ</name>